<evidence type="ECO:0000313" key="2">
    <source>
        <dbReference type="Proteomes" id="UP000824366"/>
    </source>
</evidence>
<dbReference type="Proteomes" id="UP000824366">
    <property type="component" value="Chromosome"/>
</dbReference>
<protein>
    <submittedName>
        <fullName evidence="1">Uncharacterized protein</fullName>
    </submittedName>
</protein>
<gene>
    <name evidence="1" type="ORF">MIZ03_0896</name>
</gene>
<dbReference type="EMBL" id="AP024238">
    <property type="protein sequence ID" value="BCO26016.1"/>
    <property type="molecule type" value="Genomic_DNA"/>
</dbReference>
<sequence length="38" mass="4457">MAAIKVMYQRKKTAEIRTLPRNPTEYRTGVYPRIFSAV</sequence>
<name>A0ABN6D585_9BURK</name>
<organism evidence="1 2">
    <name type="scientific">Rhodoferax lithotrophicus</name>
    <dbReference type="NCBI Taxonomy" id="2798804"/>
    <lineage>
        <taxon>Bacteria</taxon>
        <taxon>Pseudomonadati</taxon>
        <taxon>Pseudomonadota</taxon>
        <taxon>Betaproteobacteria</taxon>
        <taxon>Burkholderiales</taxon>
        <taxon>Comamonadaceae</taxon>
        <taxon>Rhodoferax</taxon>
    </lineage>
</organism>
<proteinExistence type="predicted"/>
<reference evidence="1 2" key="1">
    <citation type="journal article" date="2021" name="Microbiol. Spectr.">
        <title>A Single Bacterium Capable of Oxidation and Reduction of Iron at Circumneutral pH.</title>
        <authorList>
            <person name="Kato S."/>
            <person name="Ohkuma M."/>
        </authorList>
    </citation>
    <scope>NUCLEOTIDE SEQUENCE [LARGE SCALE GENOMIC DNA]</scope>
    <source>
        <strain evidence="1 2">MIZ03</strain>
    </source>
</reference>
<evidence type="ECO:0000313" key="1">
    <source>
        <dbReference type="EMBL" id="BCO26016.1"/>
    </source>
</evidence>
<accession>A0ABN6D585</accession>
<keyword evidence="2" id="KW-1185">Reference proteome</keyword>